<dbReference type="Pfam" id="PF00454">
    <property type="entry name" value="PI3_PI4_kinase"/>
    <property type="match status" value="1"/>
</dbReference>
<proteinExistence type="predicted"/>
<evidence type="ECO:0000259" key="3">
    <source>
        <dbReference type="PROSITE" id="PS50290"/>
    </source>
</evidence>
<dbReference type="PANTHER" id="PTHR10048">
    <property type="entry name" value="PHOSPHATIDYLINOSITOL KINASE"/>
    <property type="match status" value="1"/>
</dbReference>
<evidence type="ECO:0000313" key="6">
    <source>
        <dbReference type="Proteomes" id="UP001626550"/>
    </source>
</evidence>
<dbReference type="Gene3D" id="1.10.1070.11">
    <property type="entry name" value="Phosphatidylinositol 3-/4-kinase, catalytic domain"/>
    <property type="match status" value="1"/>
</dbReference>
<dbReference type="EMBL" id="JBJKFK010000659">
    <property type="protein sequence ID" value="KAL3315814.1"/>
    <property type="molecule type" value="Genomic_DNA"/>
</dbReference>
<dbReference type="Gene3D" id="2.60.40.150">
    <property type="entry name" value="C2 domain"/>
    <property type="match status" value="1"/>
</dbReference>
<evidence type="ECO:0008006" key="7">
    <source>
        <dbReference type="Google" id="ProtNLM"/>
    </source>
</evidence>
<sequence length="1016" mass="119192">MRELLKFLIVINLENQYVTHLEITSIDEHIRKREDIKYDPKDYQFEFVNKEGKAQIVEYDGWSLVKLWEVNFFFDTLSNCFTSEETILRFEKSFGLLEADSYMIEQLTSGQKFNCTHDAFLKDPEAQHFHACVDQLIRVEFEKQQQYSLDDYLFKYYPSATFDARDAQFTKDEEKKTVKIFFPNADLLCANQIENQEDLYHDCAYSIEECNCPIKYKHDNSYQFQSKISVNIHDPIETLLRKSLKKLQLNMPQVQVQGIDDYLIKWRCRRQYLDHRKRRFSEDKLLMECWRAGEIPSLTIVLKKLQFRSNLTERLQLKQSETVARIKNGSLYYDKLEMPETVRISKSSDDEDTENVSNRSSLVQSETDEKILAYSFAINYFLDPCFHQVNSTKKNMDKVEMFTACRFMDEHFHEEPIEDVEIWIKCALFVGEAQISTKKTVFLPKSMIFSHVKEKMSAEKECFDVDKALLISLPLDCYPLPSCTKLCIAVYRESKDQLRKGAMNNPLWWINVGLFDSEQRIKCDVISLNLASVENAFLTRCTSSSPDESPFFPLDMAVNGQQHLFNVELRVKLNEPPIPLAELNSNEMMEKASNYMEPDLGQMNEDDESKLKRFLDRYWCLDKNELRNMRDYIWKHRTYIVMRWPDFLPIVLKNMPWRKMGAIYLRETLLVGCPFDIDPVTALMLFGPGENDSSTQERAIAVLEKLTNEMVEVYLWHMVQYHMPIDHSDYQDDDQLKLCTYEILFKTDDDLRQDCLVTHLFQIMESYWIDDKLPFRFNHYNVLPCPGNTGYIEIIENAETLRIIRTRYGNICNWLKASVNNDSTELKNAVERFAVSCVSYSVGTYILGAGDRHSSNLMVTKKGRVNFGHILGDKKEPYFIGCQRDMFDIVLVDDFAEIFNDSQFSKQYKSDEEVASRMDKLWTPFRNCCLTAYLSLRARADKLVNLVLLTRGCKLKNLQDEKAINYLQNALQLGASEDEAKDHFLQKMNVSITNQQDTTKWWTLHEKARACNSFKC</sequence>
<dbReference type="InterPro" id="IPR001263">
    <property type="entry name" value="PI3K_accessory_dom"/>
</dbReference>
<dbReference type="SUPFAM" id="SSF49562">
    <property type="entry name" value="C2 domain (Calcium/lipid-binding domain, CaLB)"/>
    <property type="match status" value="1"/>
</dbReference>
<feature type="domain" description="PIK helical" evidence="4">
    <location>
        <begin position="597"/>
        <end position="787"/>
    </location>
</feature>
<keyword evidence="1" id="KW-0808">Transferase</keyword>
<evidence type="ECO:0000256" key="1">
    <source>
        <dbReference type="ARBA" id="ARBA00022679"/>
    </source>
</evidence>
<evidence type="ECO:0000313" key="5">
    <source>
        <dbReference type="EMBL" id="KAL3315814.1"/>
    </source>
</evidence>
<dbReference type="GO" id="GO:0016301">
    <property type="term" value="F:kinase activity"/>
    <property type="evidence" value="ECO:0007669"/>
    <property type="project" value="UniProtKB-KW"/>
</dbReference>
<dbReference type="Proteomes" id="UP001626550">
    <property type="component" value="Unassembled WGS sequence"/>
</dbReference>
<feature type="domain" description="PI3K/PI4K catalytic" evidence="3">
    <location>
        <begin position="707"/>
        <end position="996"/>
    </location>
</feature>
<dbReference type="InterPro" id="IPR036940">
    <property type="entry name" value="PI3/4_kinase_cat_sf"/>
</dbReference>
<dbReference type="PROSITE" id="PS51545">
    <property type="entry name" value="PIK_HELICAL"/>
    <property type="match status" value="1"/>
</dbReference>
<dbReference type="InterPro" id="IPR035892">
    <property type="entry name" value="C2_domain_sf"/>
</dbReference>
<protein>
    <recommendedName>
        <fullName evidence="7">Phosphatidylinositol-4,5-bisphosphate 3-kinase</fullName>
    </recommendedName>
</protein>
<gene>
    <name evidence="5" type="ORF">Ciccas_005553</name>
</gene>
<dbReference type="InterPro" id="IPR011009">
    <property type="entry name" value="Kinase-like_dom_sf"/>
</dbReference>
<dbReference type="InterPro" id="IPR000403">
    <property type="entry name" value="PI3/4_kinase_cat_dom"/>
</dbReference>
<comment type="caution">
    <text evidence="5">The sequence shown here is derived from an EMBL/GenBank/DDBJ whole genome shotgun (WGS) entry which is preliminary data.</text>
</comment>
<keyword evidence="2" id="KW-0418">Kinase</keyword>
<dbReference type="Gene3D" id="3.10.20.770">
    <property type="match status" value="1"/>
</dbReference>
<dbReference type="SMART" id="SM00146">
    <property type="entry name" value="PI3Kc"/>
    <property type="match status" value="1"/>
</dbReference>
<dbReference type="PANTHER" id="PTHR10048:SF118">
    <property type="entry name" value="PI-3 KINASE"/>
    <property type="match status" value="1"/>
</dbReference>
<accession>A0ABD2Q8D9</accession>
<dbReference type="InterPro" id="IPR016024">
    <property type="entry name" value="ARM-type_fold"/>
</dbReference>
<dbReference type="SUPFAM" id="SSF56112">
    <property type="entry name" value="Protein kinase-like (PK-like)"/>
    <property type="match status" value="1"/>
</dbReference>
<evidence type="ECO:0000256" key="2">
    <source>
        <dbReference type="ARBA" id="ARBA00022777"/>
    </source>
</evidence>
<dbReference type="PROSITE" id="PS50290">
    <property type="entry name" value="PI3_4_KINASE_3"/>
    <property type="match status" value="1"/>
</dbReference>
<dbReference type="AlphaFoldDB" id="A0ABD2Q8D9"/>
<dbReference type="InterPro" id="IPR015433">
    <property type="entry name" value="PI3/4_kinase"/>
</dbReference>
<keyword evidence="6" id="KW-1185">Reference proteome</keyword>
<dbReference type="SUPFAM" id="SSF48371">
    <property type="entry name" value="ARM repeat"/>
    <property type="match status" value="1"/>
</dbReference>
<organism evidence="5 6">
    <name type="scientific">Cichlidogyrus casuarinus</name>
    <dbReference type="NCBI Taxonomy" id="1844966"/>
    <lineage>
        <taxon>Eukaryota</taxon>
        <taxon>Metazoa</taxon>
        <taxon>Spiralia</taxon>
        <taxon>Lophotrochozoa</taxon>
        <taxon>Platyhelminthes</taxon>
        <taxon>Monogenea</taxon>
        <taxon>Monopisthocotylea</taxon>
        <taxon>Dactylogyridea</taxon>
        <taxon>Ancyrocephalidae</taxon>
        <taxon>Cichlidogyrus</taxon>
    </lineage>
</organism>
<dbReference type="Gene3D" id="3.30.1010.10">
    <property type="entry name" value="Phosphatidylinositol 3-kinase Catalytic Subunit, Chain A, domain 4"/>
    <property type="match status" value="1"/>
</dbReference>
<reference evidence="5 6" key="1">
    <citation type="submission" date="2024-11" db="EMBL/GenBank/DDBJ databases">
        <title>Adaptive evolution of stress response genes in parasites aligns with host niche diversity.</title>
        <authorList>
            <person name="Hahn C."/>
            <person name="Resl P."/>
        </authorList>
    </citation>
    <scope>NUCLEOTIDE SEQUENCE [LARGE SCALE GENOMIC DNA]</scope>
    <source>
        <strain evidence="5">EGGRZ-B1_66</strain>
        <tissue evidence="5">Body</tissue>
    </source>
</reference>
<name>A0ABD2Q8D9_9PLAT</name>
<evidence type="ECO:0000259" key="4">
    <source>
        <dbReference type="PROSITE" id="PS51545"/>
    </source>
</evidence>